<dbReference type="CDD" id="cd00519">
    <property type="entry name" value="Lipase_3"/>
    <property type="match status" value="1"/>
</dbReference>
<dbReference type="SUPFAM" id="SSF53474">
    <property type="entry name" value="alpha/beta-Hydrolases"/>
    <property type="match status" value="1"/>
</dbReference>
<feature type="domain" description="CTCHY-type" evidence="7">
    <location>
        <begin position="84"/>
        <end position="148"/>
    </location>
</feature>
<dbReference type="EnsemblPlants" id="OB03G26890.1">
    <property type="protein sequence ID" value="OB03G26890.1"/>
    <property type="gene ID" value="OB03G26890"/>
</dbReference>
<feature type="domain" description="CHY-type" evidence="6">
    <location>
        <begin position="12"/>
        <end position="82"/>
    </location>
</feature>
<evidence type="ECO:0000256" key="3">
    <source>
        <dbReference type="ARBA" id="ARBA00022833"/>
    </source>
</evidence>
<dbReference type="InterPro" id="IPR051218">
    <property type="entry name" value="Sec_MonoDiacylglyc_Lipase"/>
</dbReference>
<accession>J3LNR3</accession>
<protein>
    <recommendedName>
        <fullName evidence="10">CHY-type domain-containing protein</fullName>
    </recommendedName>
</protein>
<dbReference type="PROSITE" id="PS51266">
    <property type="entry name" value="ZF_CHY"/>
    <property type="match status" value="1"/>
</dbReference>
<dbReference type="SUPFAM" id="SSF161245">
    <property type="entry name" value="Zinc hairpin stack"/>
    <property type="match status" value="1"/>
</dbReference>
<evidence type="ECO:0000256" key="2">
    <source>
        <dbReference type="ARBA" id="ARBA00022771"/>
    </source>
</evidence>
<keyword evidence="5" id="KW-1133">Transmembrane helix</keyword>
<dbReference type="InterPro" id="IPR008913">
    <property type="entry name" value="Znf_CHY"/>
</dbReference>
<dbReference type="Proteomes" id="UP000006038">
    <property type="component" value="Chromosome 3"/>
</dbReference>
<dbReference type="Gramene" id="OB03G26890.1">
    <property type="protein sequence ID" value="OB03G26890.1"/>
    <property type="gene ID" value="OB03G26890"/>
</dbReference>
<keyword evidence="9" id="KW-1185">Reference proteome</keyword>
<keyword evidence="5" id="KW-0472">Membrane</keyword>
<organism evidence="8">
    <name type="scientific">Oryza brachyantha</name>
    <name type="common">malo sina</name>
    <dbReference type="NCBI Taxonomy" id="4533"/>
    <lineage>
        <taxon>Eukaryota</taxon>
        <taxon>Viridiplantae</taxon>
        <taxon>Streptophyta</taxon>
        <taxon>Embryophyta</taxon>
        <taxon>Tracheophyta</taxon>
        <taxon>Spermatophyta</taxon>
        <taxon>Magnoliopsida</taxon>
        <taxon>Liliopsida</taxon>
        <taxon>Poales</taxon>
        <taxon>Poaceae</taxon>
        <taxon>BOP clade</taxon>
        <taxon>Oryzoideae</taxon>
        <taxon>Oryzeae</taxon>
        <taxon>Oryzinae</taxon>
        <taxon>Oryza</taxon>
    </lineage>
</organism>
<dbReference type="eggNOG" id="KOG1940">
    <property type="taxonomic scope" value="Eukaryota"/>
</dbReference>
<evidence type="ECO:0000313" key="9">
    <source>
        <dbReference type="Proteomes" id="UP000006038"/>
    </source>
</evidence>
<sequence>MELDDAAARHGFGKMGFGCKHYRRRCRIRAPCCNDVFHCRHCHNESTVICLVCDTEQPVSATAIASISASLEVAQVCCNCGVCMGEYFCRECKFLDDDVDREHFHCKDCGICRVGGQENFFHCEKCGSCYSVSLRDKHCCIENSMKNNCPICYEISHLFRVILFFLDADTPCRFSCPICSMPIFDMDKFLRALDAEIEANMLHIDYMGKGHDAGVLEGGRPQVLPLPVSQHLQGGCPVAEVRARRGHMERRRWWWSSSSSAAAAMLLVLIIPAAASRPPHGSVAAAAAKESSAQNSEQSFGFNLTLAKTIVEYASAVYMTDLTELYTWTCSKCNDLIQGFEMRCLIVDVQNCLQAFVGVDHSLNSIIVSIRGTQENSVQNWIKDMLWKQVDLNNPDMPNAKVHTGFYSSYNNTILRPAIGNAVRKARKLYGDIRIIVTGHSMGGALASFCALDLAITHGGNNVYLMTFGQPRVGNAAFASYFAKYVPNAIRVTHEHDIVPHLPPYFFIFPDQTYHHFPREVWEHEVDGNTIYQVCDGSGEDPNCSRSVFVLFWSASDHLTYLGVDMEADDWSNCRIVLGRSVETLFLQAASLASVDVVVADHGVQVDWS</sequence>
<dbReference type="InterPro" id="IPR037275">
    <property type="entry name" value="Znf_CTCHY_sf"/>
</dbReference>
<dbReference type="InterPro" id="IPR037274">
    <property type="entry name" value="Znf_CHY_sf"/>
</dbReference>
<evidence type="ECO:0000256" key="4">
    <source>
        <dbReference type="PROSITE-ProRule" id="PRU00601"/>
    </source>
</evidence>
<dbReference type="InterPro" id="IPR017921">
    <property type="entry name" value="Znf_CTCHY"/>
</dbReference>
<keyword evidence="1" id="KW-0479">Metal-binding</keyword>
<dbReference type="Pfam" id="PF05495">
    <property type="entry name" value="zf-CHY"/>
    <property type="match status" value="1"/>
</dbReference>
<dbReference type="SUPFAM" id="SSF161219">
    <property type="entry name" value="CHY zinc finger-like"/>
    <property type="match status" value="1"/>
</dbReference>
<dbReference type="AlphaFoldDB" id="J3LNR3"/>
<evidence type="ECO:0008006" key="10">
    <source>
        <dbReference type="Google" id="ProtNLM"/>
    </source>
</evidence>
<keyword evidence="5" id="KW-0812">Transmembrane</keyword>
<dbReference type="Gene3D" id="3.40.50.1820">
    <property type="entry name" value="alpha/beta hydrolase"/>
    <property type="match status" value="1"/>
</dbReference>
<dbReference type="InterPro" id="IPR029058">
    <property type="entry name" value="AB_hydrolase_fold"/>
</dbReference>
<dbReference type="PANTHER" id="PTHR45856:SF19">
    <property type="entry name" value="ALPHA_BETA-HYDROLASES SUPERFAMILY PROTEIN"/>
    <property type="match status" value="1"/>
</dbReference>
<evidence type="ECO:0000256" key="5">
    <source>
        <dbReference type="SAM" id="Phobius"/>
    </source>
</evidence>
<feature type="transmembrane region" description="Helical" evidence="5">
    <location>
        <begin position="253"/>
        <end position="275"/>
    </location>
</feature>
<dbReference type="GO" id="GO:0008270">
    <property type="term" value="F:zinc ion binding"/>
    <property type="evidence" value="ECO:0007669"/>
    <property type="project" value="UniProtKB-KW"/>
</dbReference>
<dbReference type="PROSITE" id="PS51270">
    <property type="entry name" value="ZF_CTCHY"/>
    <property type="match status" value="1"/>
</dbReference>
<dbReference type="PANTHER" id="PTHR45856">
    <property type="entry name" value="ALPHA/BETA-HYDROLASES SUPERFAMILY PROTEIN"/>
    <property type="match status" value="1"/>
</dbReference>
<evidence type="ECO:0000256" key="1">
    <source>
        <dbReference type="ARBA" id="ARBA00022723"/>
    </source>
</evidence>
<dbReference type="eggNOG" id="KOG4569">
    <property type="taxonomic scope" value="Eukaryota"/>
</dbReference>
<evidence type="ECO:0000259" key="6">
    <source>
        <dbReference type="PROSITE" id="PS51266"/>
    </source>
</evidence>
<dbReference type="HOGENOM" id="CLU_448625_0_0_1"/>
<reference evidence="8" key="1">
    <citation type="journal article" date="2013" name="Nat. Commun.">
        <title>Whole-genome sequencing of Oryza brachyantha reveals mechanisms underlying Oryza genome evolution.</title>
        <authorList>
            <person name="Chen J."/>
            <person name="Huang Q."/>
            <person name="Gao D."/>
            <person name="Wang J."/>
            <person name="Lang Y."/>
            <person name="Liu T."/>
            <person name="Li B."/>
            <person name="Bai Z."/>
            <person name="Luis Goicoechea J."/>
            <person name="Liang C."/>
            <person name="Chen C."/>
            <person name="Zhang W."/>
            <person name="Sun S."/>
            <person name="Liao Y."/>
            <person name="Zhang X."/>
            <person name="Yang L."/>
            <person name="Song C."/>
            <person name="Wang M."/>
            <person name="Shi J."/>
            <person name="Liu G."/>
            <person name="Liu J."/>
            <person name="Zhou H."/>
            <person name="Zhou W."/>
            <person name="Yu Q."/>
            <person name="An N."/>
            <person name="Chen Y."/>
            <person name="Cai Q."/>
            <person name="Wang B."/>
            <person name="Liu B."/>
            <person name="Min J."/>
            <person name="Huang Y."/>
            <person name="Wu H."/>
            <person name="Li Z."/>
            <person name="Zhang Y."/>
            <person name="Yin Y."/>
            <person name="Song W."/>
            <person name="Jiang J."/>
            <person name="Jackson S.A."/>
            <person name="Wing R.A."/>
            <person name="Wang J."/>
            <person name="Chen M."/>
        </authorList>
    </citation>
    <scope>NUCLEOTIDE SEQUENCE [LARGE SCALE GENOMIC DNA]</scope>
    <source>
        <strain evidence="8">cv. IRGC 101232</strain>
    </source>
</reference>
<keyword evidence="3" id="KW-0862">Zinc</keyword>
<evidence type="ECO:0000259" key="7">
    <source>
        <dbReference type="PROSITE" id="PS51270"/>
    </source>
</evidence>
<reference evidence="8" key="2">
    <citation type="submission" date="2013-04" db="UniProtKB">
        <authorList>
            <consortium name="EnsemblPlants"/>
        </authorList>
    </citation>
    <scope>IDENTIFICATION</scope>
</reference>
<dbReference type="GO" id="GO:0006629">
    <property type="term" value="P:lipid metabolic process"/>
    <property type="evidence" value="ECO:0007669"/>
    <property type="project" value="InterPro"/>
</dbReference>
<dbReference type="Pfam" id="PF01764">
    <property type="entry name" value="Lipase_3"/>
    <property type="match status" value="1"/>
</dbReference>
<keyword evidence="2 4" id="KW-0863">Zinc-finger</keyword>
<name>J3LNR3_ORYBR</name>
<proteinExistence type="predicted"/>
<dbReference type="InterPro" id="IPR002921">
    <property type="entry name" value="Fungal_lipase-type"/>
</dbReference>
<evidence type="ECO:0000313" key="8">
    <source>
        <dbReference type="EnsemblPlants" id="OB03G26890.1"/>
    </source>
</evidence>